<comment type="catalytic activity">
    <reaction evidence="10">
        <text>a cytidine in rRNA + S-adenosyl-L-methionine = a 5-methylcytidine in rRNA + S-adenosyl-L-homocysteine + H(+)</text>
        <dbReference type="Rhea" id="RHEA:61484"/>
        <dbReference type="Rhea" id="RHEA-COMP:15836"/>
        <dbReference type="Rhea" id="RHEA-COMP:15837"/>
        <dbReference type="ChEBI" id="CHEBI:15378"/>
        <dbReference type="ChEBI" id="CHEBI:57856"/>
        <dbReference type="ChEBI" id="CHEBI:59789"/>
        <dbReference type="ChEBI" id="CHEBI:74483"/>
        <dbReference type="ChEBI" id="CHEBI:82748"/>
    </reaction>
</comment>
<dbReference type="PROSITE" id="PS51686">
    <property type="entry name" value="SAM_MT_RSMB_NOP"/>
    <property type="match status" value="1"/>
</dbReference>
<reference evidence="13" key="1">
    <citation type="submission" date="2023-08" db="EMBL/GenBank/DDBJ databases">
        <authorList>
            <person name="Chen Y."/>
            <person name="Shah S."/>
            <person name="Dougan E. K."/>
            <person name="Thang M."/>
            <person name="Chan C."/>
        </authorList>
    </citation>
    <scope>NUCLEOTIDE SEQUENCE</scope>
</reference>
<dbReference type="Proteomes" id="UP001178507">
    <property type="component" value="Unassembled WGS sequence"/>
</dbReference>
<feature type="active site" description="Nucleophile" evidence="11">
    <location>
        <position position="259"/>
    </location>
</feature>
<dbReference type="GO" id="GO:0005762">
    <property type="term" value="C:mitochondrial large ribosomal subunit"/>
    <property type="evidence" value="ECO:0007669"/>
    <property type="project" value="TreeGrafter"/>
</dbReference>
<protein>
    <recommendedName>
        <fullName evidence="9">NOL1/NOP2/Sun domain family member 4</fullName>
    </recommendedName>
</protein>
<dbReference type="PRINTS" id="PR02008">
    <property type="entry name" value="RCMTFAMILY"/>
</dbReference>
<keyword evidence="7" id="KW-0809">Transit peptide</keyword>
<feature type="binding site" evidence="11">
    <location>
        <begin position="122"/>
        <end position="128"/>
    </location>
    <ligand>
        <name>S-adenosyl-L-methionine</name>
        <dbReference type="ChEBI" id="CHEBI:59789"/>
    </ligand>
</feature>
<evidence type="ECO:0000256" key="7">
    <source>
        <dbReference type="ARBA" id="ARBA00022946"/>
    </source>
</evidence>
<evidence type="ECO:0000256" key="8">
    <source>
        <dbReference type="ARBA" id="ARBA00023128"/>
    </source>
</evidence>
<dbReference type="PANTHER" id="PTHR22808:SF3">
    <property type="entry name" value="5-METHYLCYTOSINE RRNA METHYLTRANSFERASE NSUN4"/>
    <property type="match status" value="1"/>
</dbReference>
<keyword evidence="8" id="KW-0496">Mitochondrion</keyword>
<evidence type="ECO:0000256" key="11">
    <source>
        <dbReference type="PROSITE-ProRule" id="PRU01023"/>
    </source>
</evidence>
<comment type="similarity">
    <text evidence="11">Belongs to the class I-like SAM-binding methyltransferase superfamily. RsmB/NOP family.</text>
</comment>
<organism evidence="13 14">
    <name type="scientific">Effrenium voratum</name>
    <dbReference type="NCBI Taxonomy" id="2562239"/>
    <lineage>
        <taxon>Eukaryota</taxon>
        <taxon>Sar</taxon>
        <taxon>Alveolata</taxon>
        <taxon>Dinophyceae</taxon>
        <taxon>Suessiales</taxon>
        <taxon>Symbiodiniaceae</taxon>
        <taxon>Effrenium</taxon>
    </lineage>
</organism>
<feature type="binding site" evidence="11">
    <location>
        <position position="207"/>
    </location>
    <ligand>
        <name>S-adenosyl-L-methionine</name>
        <dbReference type="ChEBI" id="CHEBI:59789"/>
    </ligand>
</feature>
<evidence type="ECO:0000313" key="13">
    <source>
        <dbReference type="EMBL" id="CAJ1395757.1"/>
    </source>
</evidence>
<dbReference type="Gene3D" id="3.40.50.150">
    <property type="entry name" value="Vaccinia Virus protein VP39"/>
    <property type="match status" value="1"/>
</dbReference>
<evidence type="ECO:0000256" key="2">
    <source>
        <dbReference type="ARBA" id="ARBA00022552"/>
    </source>
</evidence>
<evidence type="ECO:0000256" key="6">
    <source>
        <dbReference type="ARBA" id="ARBA00022884"/>
    </source>
</evidence>
<evidence type="ECO:0000256" key="4">
    <source>
        <dbReference type="ARBA" id="ARBA00022679"/>
    </source>
</evidence>
<keyword evidence="2" id="KW-0698">rRNA processing</keyword>
<keyword evidence="5 11" id="KW-0949">S-adenosyl-L-methionine</keyword>
<feature type="domain" description="SAM-dependent MTase RsmB/NOP-type" evidence="12">
    <location>
        <begin position="25"/>
        <end position="324"/>
    </location>
</feature>
<dbReference type="EMBL" id="CAUJNA010003207">
    <property type="protein sequence ID" value="CAJ1395757.1"/>
    <property type="molecule type" value="Genomic_DNA"/>
</dbReference>
<evidence type="ECO:0000313" key="14">
    <source>
        <dbReference type="Proteomes" id="UP001178507"/>
    </source>
</evidence>
<comment type="caution">
    <text evidence="13">The sequence shown here is derived from an EMBL/GenBank/DDBJ whole genome shotgun (WGS) entry which is preliminary data.</text>
</comment>
<dbReference type="GO" id="GO:0031167">
    <property type="term" value="P:rRNA methylation"/>
    <property type="evidence" value="ECO:0007669"/>
    <property type="project" value="TreeGrafter"/>
</dbReference>
<keyword evidence="14" id="KW-1185">Reference proteome</keyword>
<dbReference type="AlphaFoldDB" id="A0AA36IYE5"/>
<accession>A0AA36IYE5</accession>
<dbReference type="SUPFAM" id="SSF53335">
    <property type="entry name" value="S-adenosyl-L-methionine-dependent methyltransferases"/>
    <property type="match status" value="1"/>
</dbReference>
<sequence>MAVRGESGWQATHVKTFGKERWVQLRSALRRPVQHVVLLNPFMPAPSREEIFRLRGLQPHERIPLVFVAADETACGDGDEEGDRFAQASTSEWLPCYFLDGASAIAAAVMDVAPGASVLDLCAAPGGKSLMLASLLLGTCDVSGHLVCNEMSRPRLQRLQKVMSSFLPPDFLAAGEKGHVSITNADAAGSVPVPLQRLAPFDYVLVDAPCTSDRHLVHQGGLPHWSAGAVKANAQRQLELLRSAASLVKVGGVVLYATCALAEAENDGVVGKFLKKFGEGFAPEKIAEKHLSLMEGADDTAFGVLILPDRTPYGPMYIALLRRSKP</sequence>
<evidence type="ECO:0000256" key="5">
    <source>
        <dbReference type="ARBA" id="ARBA00022691"/>
    </source>
</evidence>
<dbReference type="InterPro" id="IPR023267">
    <property type="entry name" value="RCMT"/>
</dbReference>
<evidence type="ECO:0000256" key="10">
    <source>
        <dbReference type="ARBA" id="ARBA00049302"/>
    </source>
</evidence>
<proteinExistence type="inferred from homology"/>
<feature type="binding site" evidence="11">
    <location>
        <position position="150"/>
    </location>
    <ligand>
        <name>S-adenosyl-L-methionine</name>
        <dbReference type="ChEBI" id="CHEBI:59789"/>
    </ligand>
</feature>
<dbReference type="Pfam" id="PF01189">
    <property type="entry name" value="Methyltr_RsmB-F"/>
    <property type="match status" value="1"/>
</dbReference>
<evidence type="ECO:0000256" key="1">
    <source>
        <dbReference type="ARBA" id="ARBA00004173"/>
    </source>
</evidence>
<gene>
    <name evidence="13" type="ORF">EVOR1521_LOCUS20116</name>
</gene>
<dbReference type="CDD" id="cd02440">
    <property type="entry name" value="AdoMet_MTases"/>
    <property type="match status" value="1"/>
</dbReference>
<keyword evidence="3 11" id="KW-0489">Methyltransferase</keyword>
<dbReference type="PANTHER" id="PTHR22808">
    <property type="entry name" value="NCL1 YEAST -RELATED NOL1/NOP2/FMU SUN DOMAIN-CONTAINING"/>
    <property type="match status" value="1"/>
</dbReference>
<dbReference type="GO" id="GO:0003723">
    <property type="term" value="F:RNA binding"/>
    <property type="evidence" value="ECO:0007669"/>
    <property type="project" value="UniProtKB-UniRule"/>
</dbReference>
<name>A0AA36IYE5_9DINO</name>
<comment type="subcellular location">
    <subcellularLocation>
        <location evidence="1">Mitochondrion</location>
    </subcellularLocation>
</comment>
<evidence type="ECO:0000259" key="12">
    <source>
        <dbReference type="PROSITE" id="PS51686"/>
    </source>
</evidence>
<dbReference type="InterPro" id="IPR049560">
    <property type="entry name" value="MeTrfase_RsmB-F_NOP2_cat"/>
</dbReference>
<feature type="binding site" evidence="11">
    <location>
        <position position="186"/>
    </location>
    <ligand>
        <name>S-adenosyl-L-methionine</name>
        <dbReference type="ChEBI" id="CHEBI:59789"/>
    </ligand>
</feature>
<keyword evidence="6 11" id="KW-0694">RNA-binding</keyword>
<evidence type="ECO:0000256" key="3">
    <source>
        <dbReference type="ARBA" id="ARBA00022603"/>
    </source>
</evidence>
<dbReference type="GO" id="GO:0008173">
    <property type="term" value="F:RNA methyltransferase activity"/>
    <property type="evidence" value="ECO:0007669"/>
    <property type="project" value="InterPro"/>
</dbReference>
<keyword evidence="4 11" id="KW-0808">Transferase</keyword>
<evidence type="ECO:0000256" key="9">
    <source>
        <dbReference type="ARBA" id="ARBA00042050"/>
    </source>
</evidence>
<dbReference type="InterPro" id="IPR001678">
    <property type="entry name" value="MeTrfase_RsmB-F_NOP2_dom"/>
</dbReference>
<dbReference type="InterPro" id="IPR029063">
    <property type="entry name" value="SAM-dependent_MTases_sf"/>
</dbReference>